<dbReference type="EMBL" id="CP034345">
    <property type="protein sequence ID" value="QGX94573.1"/>
    <property type="molecule type" value="Genomic_DNA"/>
</dbReference>
<evidence type="ECO:0000313" key="3">
    <source>
        <dbReference type="EMBL" id="QGX94573.1"/>
    </source>
</evidence>
<dbReference type="Pfam" id="PF03480">
    <property type="entry name" value="DctP"/>
    <property type="match status" value="1"/>
</dbReference>
<keyword evidence="1" id="KW-0732">Signal</keyword>
<dbReference type="KEGG" id="hra:EI982_07110"/>
<dbReference type="CDD" id="cd13603">
    <property type="entry name" value="PBP2_TRAP_Siap_TeaA_like"/>
    <property type="match status" value="1"/>
</dbReference>
<dbReference type="InterPro" id="IPR006311">
    <property type="entry name" value="TAT_signal"/>
</dbReference>
<proteinExistence type="predicted"/>
<dbReference type="PROSITE" id="PS51318">
    <property type="entry name" value="TAT"/>
    <property type="match status" value="1"/>
</dbReference>
<evidence type="ECO:0000256" key="1">
    <source>
        <dbReference type="ARBA" id="ARBA00022729"/>
    </source>
</evidence>
<dbReference type="Gene3D" id="3.40.190.170">
    <property type="entry name" value="Bacterial extracellular solute-binding protein, family 7"/>
    <property type="match status" value="1"/>
</dbReference>
<dbReference type="OrthoDB" id="378859at2157"/>
<keyword evidence="4" id="KW-1185">Reference proteome</keyword>
<dbReference type="GO" id="GO:0055085">
    <property type="term" value="P:transmembrane transport"/>
    <property type="evidence" value="ECO:0007669"/>
    <property type="project" value="InterPro"/>
</dbReference>
<dbReference type="NCBIfam" id="NF037995">
    <property type="entry name" value="TRAP_S1"/>
    <property type="match status" value="1"/>
</dbReference>
<dbReference type="RefSeq" id="WP_157688850.1">
    <property type="nucleotide sequence ID" value="NZ_CP034345.1"/>
</dbReference>
<gene>
    <name evidence="3" type="ORF">EI982_07110</name>
</gene>
<dbReference type="GeneID" id="99245869"/>
<name>A0A6B9FFJ8_9EURY</name>
<feature type="region of interest" description="Disordered" evidence="2">
    <location>
        <begin position="31"/>
        <end position="50"/>
    </location>
</feature>
<reference evidence="3 4" key="1">
    <citation type="submission" date="2018-12" db="EMBL/GenBank/DDBJ databases">
        <title>Complete genome sequence of Haloplanus rallus MBLA0036.</title>
        <authorList>
            <person name="Nam Y.-d."/>
            <person name="Kang J."/>
            <person name="Chung W.-H."/>
            <person name="Park Y.S."/>
        </authorList>
    </citation>
    <scope>NUCLEOTIDE SEQUENCE [LARGE SCALE GENOMIC DNA]</scope>
    <source>
        <strain evidence="3 4">MBLA0036</strain>
    </source>
</reference>
<accession>A0A6B9FFJ8</accession>
<sequence length="383" mass="41596">MVDSSISRRKVLQTVGGSVSVGALAGCAGGGGGGSEGDGGEMTTTAQASQDQDSYTLNLAESATQESAHYRGTELLAETIEENSDGRISVDVVCCQNAGGPPEITSSVNSGTLDMGVSAVNNLANLTDAWLFVQLPYLWSDHENLYGFWSENYGDGGRGEVVERVHEAVYEDLPNIEILDYWGSNGGSMRHMHFSDDSTPVVPTDGSGQGIRVTESPIEGSTVGNWNFSSTPVAWSETTSAMQQGVVQGIHIHYWWLYASGMFEEINYTVETQTQDSPAILHINSDSWGRLPSDLQEVVTSSVAEVTPQQIEMDLEQGAEAKRMIQEENSEIEIYSPTDSELEEWQQVTEPTYDEWLGEDGVPEEFVTSALEFQDHDVPGVEL</sequence>
<protein>
    <submittedName>
        <fullName evidence="3">TRAP transporter substrate-binding protein</fullName>
    </submittedName>
</protein>
<dbReference type="InterPro" id="IPR038404">
    <property type="entry name" value="TRAP_DctP_sf"/>
</dbReference>
<evidence type="ECO:0000256" key="2">
    <source>
        <dbReference type="SAM" id="MobiDB-lite"/>
    </source>
</evidence>
<dbReference type="PANTHER" id="PTHR33376:SF5">
    <property type="entry name" value="EXTRACYTOPLASMIC SOLUTE RECEPTOR PROTEIN"/>
    <property type="match status" value="1"/>
</dbReference>
<dbReference type="InterPro" id="IPR018389">
    <property type="entry name" value="DctP_fam"/>
</dbReference>
<evidence type="ECO:0000313" key="4">
    <source>
        <dbReference type="Proteomes" id="UP000428325"/>
    </source>
</evidence>
<dbReference type="AlphaFoldDB" id="A0A6B9FFJ8"/>
<dbReference type="Proteomes" id="UP000428325">
    <property type="component" value="Chromosome"/>
</dbReference>
<dbReference type="PANTHER" id="PTHR33376">
    <property type="match status" value="1"/>
</dbReference>
<organism evidence="3 4">
    <name type="scientific">Haloplanus rallus</name>
    <dbReference type="NCBI Taxonomy" id="1816183"/>
    <lineage>
        <taxon>Archaea</taxon>
        <taxon>Methanobacteriati</taxon>
        <taxon>Methanobacteriota</taxon>
        <taxon>Stenosarchaea group</taxon>
        <taxon>Halobacteria</taxon>
        <taxon>Halobacteriales</taxon>
        <taxon>Haloferacaceae</taxon>
        <taxon>Haloplanus</taxon>
    </lineage>
</organism>